<gene>
    <name evidence="1" type="ORF">C1752_02064</name>
</gene>
<dbReference type="RefSeq" id="WP_110986026.1">
    <property type="nucleotide sequence ID" value="NZ_CAWNWM010000005.1"/>
</dbReference>
<proteinExistence type="predicted"/>
<dbReference type="OrthoDB" id="424860at2"/>
<evidence type="ECO:0000313" key="1">
    <source>
        <dbReference type="EMBL" id="PZD73659.1"/>
    </source>
</evidence>
<name>A0A2W1JJT2_9CYAN</name>
<protein>
    <submittedName>
        <fullName evidence="1">Uncharacterized protein</fullName>
    </submittedName>
</protein>
<accession>A0A2W1JJT2</accession>
<comment type="caution">
    <text evidence="1">The sequence shown here is derived from an EMBL/GenBank/DDBJ whole genome shotgun (WGS) entry which is preliminary data.</text>
</comment>
<sequence length="102" mass="11378">MANSVTQQQLKQQAYRLAGVKTTSALKKKHSALSTLDMRRKASWVRAIELLENIAQGIPVWDGAADSIDGTLHKLLDFQDQLVEEICEISLNQIAANKEFIL</sequence>
<dbReference type="EMBL" id="PQWO01000005">
    <property type="protein sequence ID" value="PZD73659.1"/>
    <property type="molecule type" value="Genomic_DNA"/>
</dbReference>
<evidence type="ECO:0000313" key="2">
    <source>
        <dbReference type="Proteomes" id="UP000248857"/>
    </source>
</evidence>
<organism evidence="1 2">
    <name type="scientific">Acaryochloris thomasi RCC1774</name>
    <dbReference type="NCBI Taxonomy" id="1764569"/>
    <lineage>
        <taxon>Bacteria</taxon>
        <taxon>Bacillati</taxon>
        <taxon>Cyanobacteriota</taxon>
        <taxon>Cyanophyceae</taxon>
        <taxon>Acaryochloridales</taxon>
        <taxon>Acaryochloridaceae</taxon>
        <taxon>Acaryochloris</taxon>
        <taxon>Acaryochloris thomasi</taxon>
    </lineage>
</organism>
<keyword evidence="2" id="KW-1185">Reference proteome</keyword>
<dbReference type="AlphaFoldDB" id="A0A2W1JJT2"/>
<reference evidence="1 2" key="1">
    <citation type="journal article" date="2018" name="Sci. Rep.">
        <title>A novel species of the marine cyanobacterium Acaryochloris with a unique pigment content and lifestyle.</title>
        <authorList>
            <person name="Partensky F."/>
            <person name="Six C."/>
            <person name="Ratin M."/>
            <person name="Garczarek L."/>
            <person name="Vaulot D."/>
            <person name="Probert I."/>
            <person name="Calteau A."/>
            <person name="Gourvil P."/>
            <person name="Marie D."/>
            <person name="Grebert T."/>
            <person name="Bouchier C."/>
            <person name="Le Panse S."/>
            <person name="Gachenot M."/>
            <person name="Rodriguez F."/>
            <person name="Garrido J.L."/>
        </authorList>
    </citation>
    <scope>NUCLEOTIDE SEQUENCE [LARGE SCALE GENOMIC DNA]</scope>
    <source>
        <strain evidence="1 2">RCC1774</strain>
    </source>
</reference>
<dbReference type="Proteomes" id="UP000248857">
    <property type="component" value="Unassembled WGS sequence"/>
</dbReference>